<accession>A0A9X8RAW4</accession>
<evidence type="ECO:0000256" key="2">
    <source>
        <dbReference type="ARBA" id="ARBA00022612"/>
    </source>
</evidence>
<keyword evidence="4" id="KW-0378">Hydrolase</keyword>
<feature type="domain" description="Prohead serine protease" evidence="6">
    <location>
        <begin position="11"/>
        <end position="167"/>
    </location>
</feature>
<comment type="subcellular location">
    <subcellularLocation>
        <location evidence="1">Virion</location>
    </subcellularLocation>
</comment>
<dbReference type="InterPro" id="IPR054612">
    <property type="entry name" value="Phage_capsid-like_C"/>
</dbReference>
<keyword evidence="5" id="KW-0175">Coiled coil</keyword>
<evidence type="ECO:0000256" key="5">
    <source>
        <dbReference type="SAM" id="Coils"/>
    </source>
</evidence>
<dbReference type="Gene3D" id="3.30.2320.10">
    <property type="entry name" value="hypothetical protein PF0899 domain"/>
    <property type="match status" value="1"/>
</dbReference>
<evidence type="ECO:0000256" key="3">
    <source>
        <dbReference type="ARBA" id="ARBA00022670"/>
    </source>
</evidence>
<protein>
    <submittedName>
        <fullName evidence="8">Phage prohead protease, HK97 family/phage major capsid protein, HK97 family,TIGR01554</fullName>
    </submittedName>
</protein>
<feature type="domain" description="Phage capsid-like C-terminal" evidence="7">
    <location>
        <begin position="235"/>
        <end position="506"/>
    </location>
</feature>
<dbReference type="AlphaFoldDB" id="A0A9X8RAW4"/>
<dbReference type="NCBIfam" id="TIGR01554">
    <property type="entry name" value="major_cap_HK97"/>
    <property type="match status" value="1"/>
</dbReference>
<dbReference type="InterPro" id="IPR024455">
    <property type="entry name" value="Phage_capsid"/>
</dbReference>
<evidence type="ECO:0000313" key="9">
    <source>
        <dbReference type="Proteomes" id="UP000185829"/>
    </source>
</evidence>
<evidence type="ECO:0000259" key="7">
    <source>
        <dbReference type="Pfam" id="PF05065"/>
    </source>
</evidence>
<name>A0A9X8RAW4_9BACI</name>
<evidence type="ECO:0000313" key="8">
    <source>
        <dbReference type="EMBL" id="SIR68542.1"/>
    </source>
</evidence>
<dbReference type="Pfam" id="PF05065">
    <property type="entry name" value="Phage_capsid"/>
    <property type="match status" value="1"/>
</dbReference>
<dbReference type="InterPro" id="IPR054613">
    <property type="entry name" value="Peptidase_S78_dom"/>
</dbReference>
<dbReference type="GO" id="GO:0006508">
    <property type="term" value="P:proteolysis"/>
    <property type="evidence" value="ECO:0007669"/>
    <property type="project" value="UniProtKB-KW"/>
</dbReference>
<organism evidence="8 9">
    <name type="scientific">Peribacillus simplex</name>
    <dbReference type="NCBI Taxonomy" id="1478"/>
    <lineage>
        <taxon>Bacteria</taxon>
        <taxon>Bacillati</taxon>
        <taxon>Bacillota</taxon>
        <taxon>Bacilli</taxon>
        <taxon>Bacillales</taxon>
        <taxon>Bacillaceae</taxon>
        <taxon>Peribacillus</taxon>
    </lineage>
</organism>
<evidence type="ECO:0000256" key="4">
    <source>
        <dbReference type="ARBA" id="ARBA00022801"/>
    </source>
</evidence>
<keyword evidence="2" id="KW-1188">Viral release from host cell</keyword>
<comment type="caution">
    <text evidence="8">The sequence shown here is derived from an EMBL/GenBank/DDBJ whole genome shotgun (WGS) entry which is preliminary data.</text>
</comment>
<dbReference type="SUPFAM" id="SSF56563">
    <property type="entry name" value="Major capsid protein gp5"/>
    <property type="match status" value="1"/>
</dbReference>
<dbReference type="NCBIfam" id="TIGR01543">
    <property type="entry name" value="proheadase_HK97"/>
    <property type="match status" value="1"/>
</dbReference>
<keyword evidence="3 8" id="KW-0645">Protease</keyword>
<feature type="coiled-coil region" evidence="5">
    <location>
        <begin position="177"/>
        <end position="213"/>
    </location>
</feature>
<dbReference type="Gene3D" id="3.30.2400.10">
    <property type="entry name" value="Major capsid protein gp5"/>
    <property type="match status" value="1"/>
</dbReference>
<dbReference type="Pfam" id="PF04586">
    <property type="entry name" value="Peptidase_S78"/>
    <property type="match status" value="1"/>
</dbReference>
<evidence type="ECO:0000256" key="1">
    <source>
        <dbReference type="ARBA" id="ARBA00004328"/>
    </source>
</evidence>
<sequence length="508" mass="56964">MKMELRVQNAELLANEDGTMTVSGYVNKTESLSNVLGVTKRFVEKIAKGAFARSIQNAQRDIDFLAEHNNKLILASTRNQSLNLTEDNKGLFMEAMITPTTWGKDYYELINSGILRNMSFGFRTIKDNWKQLEAGLYERTIEELELFEVSVVRNPAYSQSTIAARGIDLVEEVKVPSDVIQNENKKQEESNNNMKTEHRYVRTNEELKKEERNADYEDFTSFIREKRALQGTVEGSNLVPQNVADLVVKKMEETSPVFARAKKFPSVYGSLKIAREDDFNFEAGFVGEGQDIIEGAIALQEVKLEQKRYGAAIQLTNQLINDSAINIVDYIADLLARRVAKVAERSILNGNTTEEFRGIIHDTDVQAISVPTSVNNITYDYLMDLYNAVHPDYLNGAIYIVEKSAFSAISKLRDGAGHFYMQNGDVNGRPTRTIFGAEVFVSDSLPGTTPIVFGNIERGYGLMIKKAQGIQMIQDTQTAFKGTKMFLCDVYADGAVYNPHALAKLVIV</sequence>
<reference evidence="8 9" key="1">
    <citation type="submission" date="2017-01" db="EMBL/GenBank/DDBJ databases">
        <authorList>
            <person name="Varghese N."/>
            <person name="Submissions S."/>
        </authorList>
    </citation>
    <scope>NUCLEOTIDE SEQUENCE [LARGE SCALE GENOMIC DNA]</scope>
    <source>
        <strain evidence="8 9">RUG2-6</strain>
    </source>
</reference>
<dbReference type="RefSeq" id="WP_076369097.1">
    <property type="nucleotide sequence ID" value="NZ_FTMX01000005.1"/>
</dbReference>
<dbReference type="GO" id="GO:0008233">
    <property type="term" value="F:peptidase activity"/>
    <property type="evidence" value="ECO:0007669"/>
    <property type="project" value="UniProtKB-KW"/>
</dbReference>
<dbReference type="Proteomes" id="UP000185829">
    <property type="component" value="Unassembled WGS sequence"/>
</dbReference>
<gene>
    <name evidence="8" type="ORF">SAMN05878482_10528</name>
</gene>
<dbReference type="EMBL" id="FTMX01000005">
    <property type="protein sequence ID" value="SIR68542.1"/>
    <property type="molecule type" value="Genomic_DNA"/>
</dbReference>
<dbReference type="InterPro" id="IPR006433">
    <property type="entry name" value="Prohead_protease"/>
</dbReference>
<evidence type="ECO:0000259" key="6">
    <source>
        <dbReference type="Pfam" id="PF04586"/>
    </source>
</evidence>
<proteinExistence type="predicted"/>